<proteinExistence type="inferred from homology"/>
<evidence type="ECO:0000256" key="3">
    <source>
        <dbReference type="ARBA" id="ARBA00022840"/>
    </source>
</evidence>
<dbReference type="Pfam" id="PF01121">
    <property type="entry name" value="CoaE"/>
    <property type="match status" value="1"/>
</dbReference>
<evidence type="ECO:0000256" key="5">
    <source>
        <dbReference type="HAMAP-Rule" id="MF_00376"/>
    </source>
</evidence>
<comment type="caution">
    <text evidence="7">The sequence shown here is derived from an EMBL/GenBank/DDBJ whole genome shotgun (WGS) entry which is preliminary data.</text>
</comment>
<keyword evidence="2 5" id="KW-0547">Nucleotide-binding</keyword>
<dbReference type="CDD" id="cd02022">
    <property type="entry name" value="DPCK"/>
    <property type="match status" value="1"/>
</dbReference>
<dbReference type="InterPro" id="IPR001977">
    <property type="entry name" value="Depp_CoAkinase"/>
</dbReference>
<name>A0A972VYU0_9GAMM</name>
<comment type="catalytic activity">
    <reaction evidence="5">
        <text>3'-dephospho-CoA + ATP = ADP + CoA + H(+)</text>
        <dbReference type="Rhea" id="RHEA:18245"/>
        <dbReference type="ChEBI" id="CHEBI:15378"/>
        <dbReference type="ChEBI" id="CHEBI:30616"/>
        <dbReference type="ChEBI" id="CHEBI:57287"/>
        <dbReference type="ChEBI" id="CHEBI:57328"/>
        <dbReference type="ChEBI" id="CHEBI:456216"/>
        <dbReference type="EC" id="2.7.1.24"/>
    </reaction>
</comment>
<dbReference type="PANTHER" id="PTHR10695:SF46">
    <property type="entry name" value="BIFUNCTIONAL COENZYME A SYNTHASE-RELATED"/>
    <property type="match status" value="1"/>
</dbReference>
<dbReference type="Gene3D" id="3.40.50.300">
    <property type="entry name" value="P-loop containing nucleotide triphosphate hydrolases"/>
    <property type="match status" value="1"/>
</dbReference>
<dbReference type="NCBIfam" id="TIGR00152">
    <property type="entry name" value="dephospho-CoA kinase"/>
    <property type="match status" value="1"/>
</dbReference>
<dbReference type="GO" id="GO:0005737">
    <property type="term" value="C:cytoplasm"/>
    <property type="evidence" value="ECO:0007669"/>
    <property type="project" value="UniProtKB-SubCell"/>
</dbReference>
<dbReference type="PROSITE" id="PS51219">
    <property type="entry name" value="DPCK"/>
    <property type="match status" value="1"/>
</dbReference>
<feature type="binding site" evidence="5">
    <location>
        <begin position="11"/>
        <end position="16"/>
    </location>
    <ligand>
        <name>ATP</name>
        <dbReference type="ChEBI" id="CHEBI:30616"/>
    </ligand>
</feature>
<dbReference type="GO" id="GO:0004140">
    <property type="term" value="F:dephospho-CoA kinase activity"/>
    <property type="evidence" value="ECO:0007669"/>
    <property type="project" value="UniProtKB-UniRule"/>
</dbReference>
<dbReference type="GO" id="GO:0005524">
    <property type="term" value="F:ATP binding"/>
    <property type="evidence" value="ECO:0007669"/>
    <property type="project" value="UniProtKB-UniRule"/>
</dbReference>
<keyword evidence="5 7" id="KW-0418">Kinase</keyword>
<evidence type="ECO:0000256" key="4">
    <source>
        <dbReference type="ARBA" id="ARBA00022993"/>
    </source>
</evidence>
<dbReference type="SUPFAM" id="SSF52540">
    <property type="entry name" value="P-loop containing nucleoside triphosphate hydrolases"/>
    <property type="match status" value="1"/>
</dbReference>
<keyword evidence="4 5" id="KW-0173">Coenzyme A biosynthesis</keyword>
<dbReference type="InterPro" id="IPR027417">
    <property type="entry name" value="P-loop_NTPase"/>
</dbReference>
<reference evidence="7" key="1">
    <citation type="submission" date="2020-05" db="EMBL/GenBank/DDBJ databases">
        <title>Sulfur intermediates as new biogeochemical hubs in an aquatic model microbial ecosystem.</title>
        <authorList>
            <person name="Vigneron A."/>
        </authorList>
    </citation>
    <scope>NUCLEOTIDE SEQUENCE</scope>
    <source>
        <strain evidence="7">Bin.250</strain>
    </source>
</reference>
<dbReference type="PANTHER" id="PTHR10695">
    <property type="entry name" value="DEPHOSPHO-COA KINASE-RELATED"/>
    <property type="match status" value="1"/>
</dbReference>
<dbReference type="EMBL" id="JABMOJ010000270">
    <property type="protein sequence ID" value="NQV65137.1"/>
    <property type="molecule type" value="Genomic_DNA"/>
</dbReference>
<keyword evidence="5 7" id="KW-0808">Transferase</keyword>
<dbReference type="Proteomes" id="UP000754644">
    <property type="component" value="Unassembled WGS sequence"/>
</dbReference>
<protein>
    <recommendedName>
        <fullName evidence="5 6">Dephospho-CoA kinase</fullName>
        <ecNumber evidence="5 6">2.7.1.24</ecNumber>
    </recommendedName>
    <alternativeName>
        <fullName evidence="5">Dephosphocoenzyme A kinase</fullName>
    </alternativeName>
</protein>
<dbReference type="HAMAP" id="MF_00376">
    <property type="entry name" value="Dephospho_CoA_kinase"/>
    <property type="match status" value="1"/>
</dbReference>
<comment type="subcellular location">
    <subcellularLocation>
        <location evidence="5">Cytoplasm</location>
    </subcellularLocation>
</comment>
<comment type="function">
    <text evidence="5">Catalyzes the phosphorylation of the 3'-hydroxyl group of dephosphocoenzyme A to form coenzyme A.</text>
</comment>
<sequence length="200" mass="22016">MRVICLTGGLASGKSTATKFLAQQGAQVIDADRLGHRAYDPGTQAYRQVIETFGEEVVGDDNQIDRKVLGSKVFAQPAALKQLTDIVWPEIRRLAVMEIAGFEALYPDGIIILEAAVLFEAGWEDMGEEIWVVVADREVAIDRAMSRDGASREAVEQRLNAQLSNEERVSRADLVIDNSGAAEQMQRQLADNWTRLNAKG</sequence>
<comment type="similarity">
    <text evidence="1 5">Belongs to the CoaE family.</text>
</comment>
<keyword evidence="5" id="KW-0963">Cytoplasm</keyword>
<evidence type="ECO:0000313" key="7">
    <source>
        <dbReference type="EMBL" id="NQV65137.1"/>
    </source>
</evidence>
<dbReference type="GO" id="GO:0015937">
    <property type="term" value="P:coenzyme A biosynthetic process"/>
    <property type="evidence" value="ECO:0007669"/>
    <property type="project" value="UniProtKB-UniRule"/>
</dbReference>
<keyword evidence="3 5" id="KW-0067">ATP-binding</keyword>
<comment type="pathway">
    <text evidence="5">Cofactor biosynthesis; coenzyme A biosynthesis; CoA from (R)-pantothenate: step 5/5.</text>
</comment>
<evidence type="ECO:0000256" key="2">
    <source>
        <dbReference type="ARBA" id="ARBA00022741"/>
    </source>
</evidence>
<dbReference type="EC" id="2.7.1.24" evidence="5 6"/>
<gene>
    <name evidence="5" type="primary">coaE</name>
    <name evidence="7" type="ORF">HQ497_07220</name>
</gene>
<evidence type="ECO:0000313" key="8">
    <source>
        <dbReference type="Proteomes" id="UP000754644"/>
    </source>
</evidence>
<evidence type="ECO:0000256" key="6">
    <source>
        <dbReference type="NCBIfam" id="TIGR00152"/>
    </source>
</evidence>
<dbReference type="AlphaFoldDB" id="A0A972VYU0"/>
<organism evidence="7 8">
    <name type="scientific">SAR86 cluster bacterium</name>
    <dbReference type="NCBI Taxonomy" id="2030880"/>
    <lineage>
        <taxon>Bacteria</taxon>
        <taxon>Pseudomonadati</taxon>
        <taxon>Pseudomonadota</taxon>
        <taxon>Gammaproteobacteria</taxon>
        <taxon>SAR86 cluster</taxon>
    </lineage>
</organism>
<evidence type="ECO:0000256" key="1">
    <source>
        <dbReference type="ARBA" id="ARBA00009018"/>
    </source>
</evidence>
<accession>A0A972VYU0</accession>